<dbReference type="Gene3D" id="3.30.110.170">
    <property type="entry name" value="Protein of unknown function (DUF541), domain 1"/>
    <property type="match status" value="1"/>
</dbReference>
<dbReference type="AlphaFoldDB" id="A0A846QZF2"/>
<reference evidence="2 3" key="1">
    <citation type="submission" date="2020-03" db="EMBL/GenBank/DDBJ databases">
        <title>Genomic Encyclopedia of Type Strains, Phase IV (KMG-IV): sequencing the most valuable type-strain genomes for metagenomic binning, comparative biology and taxonomic classification.</title>
        <authorList>
            <person name="Goeker M."/>
        </authorList>
    </citation>
    <scope>NUCLEOTIDE SEQUENCE [LARGE SCALE GENOMIC DNA]</scope>
    <source>
        <strain evidence="2 3">DSM 29762</strain>
    </source>
</reference>
<feature type="signal peptide" evidence="1">
    <location>
        <begin position="1"/>
        <end position="19"/>
    </location>
</feature>
<dbReference type="RefSeq" id="WP_167963465.1">
    <property type="nucleotide sequence ID" value="NZ_JAATJJ010000001.1"/>
</dbReference>
<evidence type="ECO:0000313" key="3">
    <source>
        <dbReference type="Proteomes" id="UP000590442"/>
    </source>
</evidence>
<name>A0A846QZF2_9FLAO</name>
<organism evidence="2 3">
    <name type="scientific">Saonia flava</name>
    <dbReference type="NCBI Taxonomy" id="523696"/>
    <lineage>
        <taxon>Bacteria</taxon>
        <taxon>Pseudomonadati</taxon>
        <taxon>Bacteroidota</taxon>
        <taxon>Flavobacteriia</taxon>
        <taxon>Flavobacteriales</taxon>
        <taxon>Flavobacteriaceae</taxon>
        <taxon>Saonia</taxon>
    </lineage>
</organism>
<accession>A0A846QZF2</accession>
<dbReference type="Proteomes" id="UP000590442">
    <property type="component" value="Unassembled WGS sequence"/>
</dbReference>
<dbReference type="Pfam" id="PF04402">
    <property type="entry name" value="SIMPL"/>
    <property type="match status" value="1"/>
</dbReference>
<evidence type="ECO:0000256" key="1">
    <source>
        <dbReference type="SAM" id="SignalP"/>
    </source>
</evidence>
<dbReference type="InterPro" id="IPR007497">
    <property type="entry name" value="SIMPL/DUF541"/>
</dbReference>
<protein>
    <recommendedName>
        <fullName evidence="4">DUF541 domain-containing protein</fullName>
    </recommendedName>
</protein>
<dbReference type="Gene3D" id="3.30.70.2970">
    <property type="entry name" value="Protein of unknown function (DUF541), domain 2"/>
    <property type="match status" value="1"/>
</dbReference>
<feature type="chain" id="PRO_5032537366" description="DUF541 domain-containing protein" evidence="1">
    <location>
        <begin position="20"/>
        <end position="204"/>
    </location>
</feature>
<comment type="caution">
    <text evidence="2">The sequence shown here is derived from an EMBL/GenBank/DDBJ whole genome shotgun (WGS) entry which is preliminary data.</text>
</comment>
<keyword evidence="3" id="KW-1185">Reference proteome</keyword>
<evidence type="ECO:0008006" key="4">
    <source>
        <dbReference type="Google" id="ProtNLM"/>
    </source>
</evidence>
<keyword evidence="1" id="KW-0732">Signal</keyword>
<gene>
    <name evidence="2" type="ORF">GGR42_002035</name>
</gene>
<evidence type="ECO:0000313" key="2">
    <source>
        <dbReference type="EMBL" id="NJB71573.1"/>
    </source>
</evidence>
<sequence length="204" mass="23051">MKILLTKILFILFPLSLLAQQQTIKVSARATHIDSSPIFKTTVSLSTSFSSYAGETMNLKQLKEHYKAALVIKNIPWETVKETPNGFGFETMGYDKEGVVLEYTSSSVKEMKRFLTTKSLGLQKLNTIAIIEIDPEEAKELYKKALENAHMKAQAIAFAMDRELGKILQVEDNLFTGQKIETSIYYDRPAGEYILSIQIVFEVI</sequence>
<proteinExistence type="predicted"/>
<dbReference type="EMBL" id="JAATJJ010000001">
    <property type="protein sequence ID" value="NJB71573.1"/>
    <property type="molecule type" value="Genomic_DNA"/>
</dbReference>